<name>A0A8J3A6P8_9ACTN</name>
<keyword evidence="2" id="KW-1185">Reference proteome</keyword>
<accession>A0A8J3A6P8</accession>
<dbReference type="Gene3D" id="3.30.530.20">
    <property type="match status" value="1"/>
</dbReference>
<dbReference type="OrthoDB" id="5243015at2"/>
<evidence type="ECO:0000313" key="1">
    <source>
        <dbReference type="EMBL" id="GGI04731.1"/>
    </source>
</evidence>
<dbReference type="Pfam" id="PF10604">
    <property type="entry name" value="Polyketide_cyc2"/>
    <property type="match status" value="1"/>
</dbReference>
<dbReference type="AlphaFoldDB" id="A0A8J3A6P8"/>
<proteinExistence type="predicted"/>
<dbReference type="RefSeq" id="WP_130649761.1">
    <property type="nucleotide sequence ID" value="NZ_BMHA01000003.1"/>
</dbReference>
<dbReference type="InterPro" id="IPR019587">
    <property type="entry name" value="Polyketide_cyclase/dehydratase"/>
</dbReference>
<evidence type="ECO:0008006" key="3">
    <source>
        <dbReference type="Google" id="ProtNLM"/>
    </source>
</evidence>
<dbReference type="PANTHER" id="PTHR39683">
    <property type="entry name" value="CONSERVED PROTEIN TB16.3"/>
    <property type="match status" value="1"/>
</dbReference>
<protein>
    <recommendedName>
        <fullName evidence="3">Cyclase</fullName>
    </recommendedName>
</protein>
<dbReference type="EMBL" id="BMHA01000003">
    <property type="protein sequence ID" value="GGI04731.1"/>
    <property type="molecule type" value="Genomic_DNA"/>
</dbReference>
<dbReference type="Proteomes" id="UP000650511">
    <property type="component" value="Unassembled WGS sequence"/>
</dbReference>
<organism evidence="1 2">
    <name type="scientific">Egicoccus halophilus</name>
    <dbReference type="NCBI Taxonomy" id="1670830"/>
    <lineage>
        <taxon>Bacteria</taxon>
        <taxon>Bacillati</taxon>
        <taxon>Actinomycetota</taxon>
        <taxon>Nitriliruptoria</taxon>
        <taxon>Egicoccales</taxon>
        <taxon>Egicoccaceae</taxon>
        <taxon>Egicoccus</taxon>
    </lineage>
</organism>
<dbReference type="SUPFAM" id="SSF55961">
    <property type="entry name" value="Bet v1-like"/>
    <property type="match status" value="1"/>
</dbReference>
<dbReference type="InterPro" id="IPR023393">
    <property type="entry name" value="START-like_dom_sf"/>
</dbReference>
<reference evidence="1" key="1">
    <citation type="journal article" date="2014" name="Int. J. Syst. Evol. Microbiol.">
        <title>Complete genome sequence of Corynebacterium casei LMG S-19264T (=DSM 44701T), isolated from a smear-ripened cheese.</title>
        <authorList>
            <consortium name="US DOE Joint Genome Institute (JGI-PGF)"/>
            <person name="Walter F."/>
            <person name="Albersmeier A."/>
            <person name="Kalinowski J."/>
            <person name="Ruckert C."/>
        </authorList>
    </citation>
    <scope>NUCLEOTIDE SEQUENCE</scope>
    <source>
        <strain evidence="1">CGMCC 1.14988</strain>
    </source>
</reference>
<sequence length="144" mass="16110">MGERVSDETTIAASMDTVWNTITDLEAYPEWAEGMLEVELLTTDDDGYPETARFRVDARVAEVTYVLRYSYDDYDVRWTLVEGETISQLDGAYDLSETDGGTSVRYSLEADVDLPLPGFLKKRAAKQILDQGLRGLKARAEAQA</sequence>
<gene>
    <name evidence="1" type="primary">TB16.3</name>
    <name evidence="1" type="ORF">GCM10011354_10560</name>
</gene>
<reference evidence="1" key="2">
    <citation type="submission" date="2020-09" db="EMBL/GenBank/DDBJ databases">
        <authorList>
            <person name="Sun Q."/>
            <person name="Zhou Y."/>
        </authorList>
    </citation>
    <scope>NUCLEOTIDE SEQUENCE</scope>
    <source>
        <strain evidence="1">CGMCC 1.14988</strain>
    </source>
</reference>
<dbReference type="PANTHER" id="PTHR39683:SF4">
    <property type="entry name" value="COENZYME Q-BINDING PROTEIN COQ10 START DOMAIN-CONTAINING PROTEIN"/>
    <property type="match status" value="1"/>
</dbReference>
<evidence type="ECO:0000313" key="2">
    <source>
        <dbReference type="Proteomes" id="UP000650511"/>
    </source>
</evidence>
<comment type="caution">
    <text evidence="1">The sequence shown here is derived from an EMBL/GenBank/DDBJ whole genome shotgun (WGS) entry which is preliminary data.</text>
</comment>